<evidence type="ECO:0000313" key="4">
    <source>
        <dbReference type="EMBL" id="CDP34271.1"/>
    </source>
</evidence>
<keyword evidence="2" id="KW-0521">NADP</keyword>
<reference evidence="4" key="1">
    <citation type="submission" date="2014-02" db="EMBL/GenBank/DDBJ databases">
        <authorList>
            <person name="Genoscope - CEA"/>
        </authorList>
    </citation>
    <scope>NUCLEOTIDE SEQUENCE</scope>
    <source>
        <strain evidence="4">LS3</strain>
    </source>
</reference>
<sequence>MKVLGVIGATGQQGGSVVDFVLNDAKLSAEYSIRAITRDPAKATQLQGKVEVVAGDSTDENGFVTALKGVDVLFAMTPMGPPGFEAETGIKIANAAVAAGVEYIIYSTLPDAEKTSSGKYHVAHFDEKAKVEKHIRNLKIKSSFILPGFFMQNFEGILAPVPKDDGTLALTNVTGGEVKVPLFNVVRDTGNIVAYILSHLDQCEGQVVFGGHGFYSYNEIAEIMSKCTGKVVNYEKVGDKEFLPFLPEPVQHEIVEMMKFFEEFGFGPDAVKRAEEGHKMVMKPLGSFEEYLKSRN</sequence>
<dbReference type="Gene3D" id="3.40.50.720">
    <property type="entry name" value="NAD(P)-binding Rossmann-like Domain"/>
    <property type="match status" value="1"/>
</dbReference>
<dbReference type="EMBL" id="HG937693">
    <property type="protein sequence ID" value="CDP34271.1"/>
    <property type="molecule type" value="Genomic_DNA"/>
</dbReference>
<dbReference type="AlphaFoldDB" id="A0A060T533"/>
<dbReference type="CDD" id="cd05251">
    <property type="entry name" value="NmrA_like_SDR_a"/>
    <property type="match status" value="1"/>
</dbReference>
<comment type="similarity">
    <text evidence="1">Belongs to the NmrA-type oxidoreductase family.</text>
</comment>
<dbReference type="PANTHER" id="PTHR42748:SF11">
    <property type="entry name" value="NMRA-LIKE DOMAIN-CONTAINING PROTEIN"/>
    <property type="match status" value="1"/>
</dbReference>
<dbReference type="InterPro" id="IPR051164">
    <property type="entry name" value="NmrA-like_oxidored"/>
</dbReference>
<dbReference type="SUPFAM" id="SSF51735">
    <property type="entry name" value="NAD(P)-binding Rossmann-fold domains"/>
    <property type="match status" value="1"/>
</dbReference>
<proteinExistence type="inferred from homology"/>
<gene>
    <name evidence="4" type="ORF">GNLVRS02_ARAD1C08602g</name>
</gene>
<dbReference type="PhylomeDB" id="A0A060T533"/>
<dbReference type="Gene3D" id="3.90.25.10">
    <property type="entry name" value="UDP-galactose 4-epimerase, domain 1"/>
    <property type="match status" value="1"/>
</dbReference>
<dbReference type="InterPro" id="IPR008030">
    <property type="entry name" value="NmrA-like"/>
</dbReference>
<dbReference type="PANTHER" id="PTHR42748">
    <property type="entry name" value="NITROGEN METABOLITE REPRESSION PROTEIN NMRA FAMILY MEMBER"/>
    <property type="match status" value="1"/>
</dbReference>
<accession>A0A060T533</accession>
<reference evidence="4" key="2">
    <citation type="submission" date="2014-06" db="EMBL/GenBank/DDBJ databases">
        <title>The complete genome of Blastobotrys (Arxula) adeninivorans LS3 - a yeast of biotechnological interest.</title>
        <authorList>
            <person name="Kunze G."/>
            <person name="Gaillardin C."/>
            <person name="Czernicka M."/>
            <person name="Durrens P."/>
            <person name="Martin T."/>
            <person name="Boer E."/>
            <person name="Gabaldon T."/>
            <person name="Cruz J."/>
            <person name="Talla E."/>
            <person name="Marck C."/>
            <person name="Goffeau A."/>
            <person name="Barbe V."/>
            <person name="Baret P."/>
            <person name="Baronian K."/>
            <person name="Beier S."/>
            <person name="Bleykasten C."/>
            <person name="Bode R."/>
            <person name="Casaregola S."/>
            <person name="Despons L."/>
            <person name="Fairhead C."/>
            <person name="Giersberg M."/>
            <person name="Gierski P."/>
            <person name="Hahnel U."/>
            <person name="Hartmann A."/>
            <person name="Jankowska D."/>
            <person name="Jubin C."/>
            <person name="Jung P."/>
            <person name="Lafontaine I."/>
            <person name="Leh-Louis V."/>
            <person name="Lemaire M."/>
            <person name="Marcet-Houben M."/>
            <person name="Mascher M."/>
            <person name="Morel G."/>
            <person name="Richard G.-F."/>
            <person name="Riechen J."/>
            <person name="Sacerdot C."/>
            <person name="Sarkar A."/>
            <person name="Savel G."/>
            <person name="Schacherer J."/>
            <person name="Sherman D."/>
            <person name="Straub M.-L."/>
            <person name="Stein N."/>
            <person name="Thierry A."/>
            <person name="Trautwein-Schult A."/>
            <person name="Westhof E."/>
            <person name="Worch S."/>
            <person name="Dujon B."/>
            <person name="Souciet J.-L."/>
            <person name="Wincker P."/>
            <person name="Scholz U."/>
            <person name="Neuveglise N."/>
        </authorList>
    </citation>
    <scope>NUCLEOTIDE SEQUENCE</scope>
    <source>
        <strain evidence="4">LS3</strain>
    </source>
</reference>
<evidence type="ECO:0000259" key="3">
    <source>
        <dbReference type="Pfam" id="PF05368"/>
    </source>
</evidence>
<organism evidence="4">
    <name type="scientific">Blastobotrys adeninivorans</name>
    <name type="common">Yeast</name>
    <name type="synonym">Arxula adeninivorans</name>
    <dbReference type="NCBI Taxonomy" id="409370"/>
    <lineage>
        <taxon>Eukaryota</taxon>
        <taxon>Fungi</taxon>
        <taxon>Dikarya</taxon>
        <taxon>Ascomycota</taxon>
        <taxon>Saccharomycotina</taxon>
        <taxon>Dipodascomycetes</taxon>
        <taxon>Dipodascales</taxon>
        <taxon>Trichomonascaceae</taxon>
        <taxon>Blastobotrys</taxon>
    </lineage>
</organism>
<evidence type="ECO:0000256" key="2">
    <source>
        <dbReference type="ARBA" id="ARBA00022857"/>
    </source>
</evidence>
<protein>
    <submittedName>
        <fullName evidence="4">ARAD1C08602p</fullName>
    </submittedName>
</protein>
<name>A0A060T533_BLAAD</name>
<dbReference type="GO" id="GO:0005634">
    <property type="term" value="C:nucleus"/>
    <property type="evidence" value="ECO:0007669"/>
    <property type="project" value="TreeGrafter"/>
</dbReference>
<dbReference type="InterPro" id="IPR036291">
    <property type="entry name" value="NAD(P)-bd_dom_sf"/>
</dbReference>
<feature type="domain" description="NmrA-like" evidence="3">
    <location>
        <begin position="3"/>
        <end position="292"/>
    </location>
</feature>
<evidence type="ECO:0000256" key="1">
    <source>
        <dbReference type="ARBA" id="ARBA00006328"/>
    </source>
</evidence>
<dbReference type="Pfam" id="PF05368">
    <property type="entry name" value="NmrA"/>
    <property type="match status" value="1"/>
</dbReference>